<dbReference type="AlphaFoldDB" id="A0A843TZF2"/>
<organism evidence="1 2">
    <name type="scientific">Colocasia esculenta</name>
    <name type="common">Wild taro</name>
    <name type="synonym">Arum esculentum</name>
    <dbReference type="NCBI Taxonomy" id="4460"/>
    <lineage>
        <taxon>Eukaryota</taxon>
        <taxon>Viridiplantae</taxon>
        <taxon>Streptophyta</taxon>
        <taxon>Embryophyta</taxon>
        <taxon>Tracheophyta</taxon>
        <taxon>Spermatophyta</taxon>
        <taxon>Magnoliopsida</taxon>
        <taxon>Liliopsida</taxon>
        <taxon>Araceae</taxon>
        <taxon>Aroideae</taxon>
        <taxon>Colocasieae</taxon>
        <taxon>Colocasia</taxon>
    </lineage>
</organism>
<gene>
    <name evidence="1" type="ORF">Taro_008877</name>
</gene>
<proteinExistence type="predicted"/>
<dbReference type="EMBL" id="NMUH01000301">
    <property type="protein sequence ID" value="MQL76485.1"/>
    <property type="molecule type" value="Genomic_DNA"/>
</dbReference>
<evidence type="ECO:0000313" key="1">
    <source>
        <dbReference type="EMBL" id="MQL76485.1"/>
    </source>
</evidence>
<reference evidence="1" key="1">
    <citation type="submission" date="2017-07" db="EMBL/GenBank/DDBJ databases">
        <title>Taro Niue Genome Assembly and Annotation.</title>
        <authorList>
            <person name="Atibalentja N."/>
            <person name="Keating K."/>
            <person name="Fields C.J."/>
        </authorList>
    </citation>
    <scope>NUCLEOTIDE SEQUENCE</scope>
    <source>
        <strain evidence="1">Niue_2</strain>
        <tissue evidence="1">Leaf</tissue>
    </source>
</reference>
<name>A0A843TZF2_COLES</name>
<dbReference type="Proteomes" id="UP000652761">
    <property type="component" value="Unassembled WGS sequence"/>
</dbReference>
<accession>A0A843TZF2</accession>
<comment type="caution">
    <text evidence="1">The sequence shown here is derived from an EMBL/GenBank/DDBJ whole genome shotgun (WGS) entry which is preliminary data.</text>
</comment>
<keyword evidence="2" id="KW-1185">Reference proteome</keyword>
<protein>
    <submittedName>
        <fullName evidence="1">Uncharacterized protein</fullName>
    </submittedName>
</protein>
<sequence length="99" mass="10549">MGRLGAIRTLTSRRPILPLFHICCSWLFCFGLLLLGGAVGVASSTALVNTSASARAATVAASTLNSKQHLSTAVPLSVDRNHVLELHMYCPALTCRQEL</sequence>
<evidence type="ECO:0000313" key="2">
    <source>
        <dbReference type="Proteomes" id="UP000652761"/>
    </source>
</evidence>